<dbReference type="EMBL" id="LAZR01000329">
    <property type="protein sequence ID" value="KKN74276.1"/>
    <property type="molecule type" value="Genomic_DNA"/>
</dbReference>
<organism evidence="1">
    <name type="scientific">marine sediment metagenome</name>
    <dbReference type="NCBI Taxonomy" id="412755"/>
    <lineage>
        <taxon>unclassified sequences</taxon>
        <taxon>metagenomes</taxon>
        <taxon>ecological metagenomes</taxon>
    </lineage>
</organism>
<protein>
    <recommendedName>
        <fullName evidence="2">Toprim domain-containing protein</fullName>
    </recommendedName>
</protein>
<name>A0A0F9VLD1_9ZZZZ</name>
<dbReference type="GO" id="GO:0008270">
    <property type="term" value="F:zinc ion binding"/>
    <property type="evidence" value="ECO:0007669"/>
    <property type="project" value="InterPro"/>
</dbReference>
<evidence type="ECO:0000313" key="1">
    <source>
        <dbReference type="EMBL" id="KKN74276.1"/>
    </source>
</evidence>
<dbReference type="InterPro" id="IPR036977">
    <property type="entry name" value="DNA_primase_Znf_CHC2"/>
</dbReference>
<comment type="caution">
    <text evidence="1">The sequence shown here is derived from an EMBL/GenBank/DDBJ whole genome shotgun (WGS) entry which is preliminary data.</text>
</comment>
<reference evidence="1" key="1">
    <citation type="journal article" date="2015" name="Nature">
        <title>Complex archaea that bridge the gap between prokaryotes and eukaryotes.</title>
        <authorList>
            <person name="Spang A."/>
            <person name="Saw J.H."/>
            <person name="Jorgensen S.L."/>
            <person name="Zaremba-Niedzwiedzka K."/>
            <person name="Martijn J."/>
            <person name="Lind A.E."/>
            <person name="van Eijk R."/>
            <person name="Schleper C."/>
            <person name="Guy L."/>
            <person name="Ettema T.J."/>
        </authorList>
    </citation>
    <scope>NUCLEOTIDE SEQUENCE</scope>
</reference>
<gene>
    <name evidence="1" type="ORF">LCGC14_0392150</name>
</gene>
<dbReference type="AlphaFoldDB" id="A0A0F9VLD1"/>
<dbReference type="GO" id="GO:0003677">
    <property type="term" value="F:DNA binding"/>
    <property type="evidence" value="ECO:0007669"/>
    <property type="project" value="InterPro"/>
</dbReference>
<dbReference type="GO" id="GO:0006260">
    <property type="term" value="P:DNA replication"/>
    <property type="evidence" value="ECO:0007669"/>
    <property type="project" value="InterPro"/>
</dbReference>
<sequence length="707" mass="79517">MEVPKTLRAYSQHGTAFHDRSGDEYVGNCIFCGKQGHFYANKNTGQWSCKRCGASGNFLSFLDQLIEYCDEHTTGKELKKLSKLRGIDVATLRRWHLVRDDAGEWLIPVRNIKGKIQDVRIFSGGNTISTTGVKTCLCGAERLNKVKGPVYVCEGEWDAMSMDMLLHKASKKGLAVGTPGAGTFKKEWVEWLVGRDVVLIYDNDKPGDDGAERTARLLDGTAKSIKYVCWPYTSPDGYDLRDFVGETKTTKEAWRDLKALTRAEHRKAQTKKLTIKIAKSKAKPITFDQLMAKYEKWLLLNDDLRMAIKIMLATAQSTCIPKNPVWLFLVGPASGGKTTLLDTMRAHQATHFESTIRRQSLVNGWRGEGGDPSILPKLDAKTFVLKDYTEVLRMSSDAREEVWSTLRGAYDGTVERVFGNGVERRYKSHFTMLAGVTSEIHGHSQATIGERFLKFQIMKKTLFSSFDQSMQAIYTIGLEPERESDLQEGVARFLKRKPIFCGNEPAINNRVMKALLPQKYQARIARLGDLIGLLRAQVDREQYHRDTIKYRPQQESGSRLAQQLVRLSLGLVSVLSKPALDDEVYAIVERVALDTAIGWHLDVVQALMMDGGVSDRAKLTEATGIPRSNLERHLENLLMLKVVTRKEAKTSLGRGTRFTYAITRHVADLWEKAQISLDHRRVEAEVSAGKAKGVLKKRMRIKKKGSG</sequence>
<dbReference type="SUPFAM" id="SSF56731">
    <property type="entry name" value="DNA primase core"/>
    <property type="match status" value="1"/>
</dbReference>
<accession>A0A0F9VLD1</accession>
<dbReference type="Gene3D" id="3.40.1360.10">
    <property type="match status" value="1"/>
</dbReference>
<dbReference type="Pfam" id="PF13155">
    <property type="entry name" value="Toprim_2"/>
    <property type="match status" value="1"/>
</dbReference>
<evidence type="ECO:0008006" key="2">
    <source>
        <dbReference type="Google" id="ProtNLM"/>
    </source>
</evidence>
<dbReference type="Gene3D" id="3.90.580.10">
    <property type="entry name" value="Zinc finger, CHC2-type domain"/>
    <property type="match status" value="1"/>
</dbReference>
<dbReference type="SUPFAM" id="SSF57783">
    <property type="entry name" value="Zinc beta-ribbon"/>
    <property type="match status" value="1"/>
</dbReference>
<proteinExistence type="predicted"/>